<sequence>MYLGGRSPARKAARDNEDVSDQQSTQKPKKRPRHLMDPNNPRREVRKAGDSGPMHLEPVQKWVLSALAFTTIIHMSIGIVIASLYIDEDRPSARIGLNVIAAAFGVMSIAVFRAIHQKKFASPWLLLGVLPGVVGLVLVLR</sequence>
<keyword evidence="2" id="KW-0472">Membrane</keyword>
<evidence type="ECO:0000313" key="4">
    <source>
        <dbReference type="Proteomes" id="UP001499979"/>
    </source>
</evidence>
<feature type="transmembrane region" description="Helical" evidence="2">
    <location>
        <begin position="62"/>
        <end position="86"/>
    </location>
</feature>
<feature type="region of interest" description="Disordered" evidence="1">
    <location>
        <begin position="1"/>
        <end position="55"/>
    </location>
</feature>
<keyword evidence="4" id="KW-1185">Reference proteome</keyword>
<name>A0ABN1UCL9_9ACTN</name>
<evidence type="ECO:0000256" key="1">
    <source>
        <dbReference type="SAM" id="MobiDB-lite"/>
    </source>
</evidence>
<dbReference type="EMBL" id="BAAAJE010000007">
    <property type="protein sequence ID" value="GAA1140768.1"/>
    <property type="molecule type" value="Genomic_DNA"/>
</dbReference>
<gene>
    <name evidence="3" type="ORF">GCM10009606_20310</name>
</gene>
<proteinExistence type="predicted"/>
<organism evidence="3 4">
    <name type="scientific">Nocardioides aquiterrae</name>
    <dbReference type="NCBI Taxonomy" id="203799"/>
    <lineage>
        <taxon>Bacteria</taxon>
        <taxon>Bacillati</taxon>
        <taxon>Actinomycetota</taxon>
        <taxon>Actinomycetes</taxon>
        <taxon>Propionibacteriales</taxon>
        <taxon>Nocardioidaceae</taxon>
        <taxon>Nocardioides</taxon>
    </lineage>
</organism>
<evidence type="ECO:0008006" key="5">
    <source>
        <dbReference type="Google" id="ProtNLM"/>
    </source>
</evidence>
<accession>A0ABN1UCL9</accession>
<feature type="transmembrane region" description="Helical" evidence="2">
    <location>
        <begin position="95"/>
        <end position="115"/>
    </location>
</feature>
<keyword evidence="2" id="KW-0812">Transmembrane</keyword>
<feature type="compositionally biased region" description="Basic and acidic residues" evidence="1">
    <location>
        <begin position="34"/>
        <end position="49"/>
    </location>
</feature>
<evidence type="ECO:0000256" key="2">
    <source>
        <dbReference type="SAM" id="Phobius"/>
    </source>
</evidence>
<evidence type="ECO:0000313" key="3">
    <source>
        <dbReference type="EMBL" id="GAA1140768.1"/>
    </source>
</evidence>
<feature type="transmembrane region" description="Helical" evidence="2">
    <location>
        <begin position="121"/>
        <end position="140"/>
    </location>
</feature>
<keyword evidence="2" id="KW-1133">Transmembrane helix</keyword>
<protein>
    <recommendedName>
        <fullName evidence="5">DUF2537 domain-containing protein</fullName>
    </recommendedName>
</protein>
<comment type="caution">
    <text evidence="3">The sequence shown here is derived from an EMBL/GenBank/DDBJ whole genome shotgun (WGS) entry which is preliminary data.</text>
</comment>
<reference evidence="3 4" key="1">
    <citation type="journal article" date="2019" name="Int. J. Syst. Evol. Microbiol.">
        <title>The Global Catalogue of Microorganisms (GCM) 10K type strain sequencing project: providing services to taxonomists for standard genome sequencing and annotation.</title>
        <authorList>
            <consortium name="The Broad Institute Genomics Platform"/>
            <consortium name="The Broad Institute Genome Sequencing Center for Infectious Disease"/>
            <person name="Wu L."/>
            <person name="Ma J."/>
        </authorList>
    </citation>
    <scope>NUCLEOTIDE SEQUENCE [LARGE SCALE GENOMIC DNA]</scope>
    <source>
        <strain evidence="3 4">JCM 11813</strain>
    </source>
</reference>
<dbReference type="Proteomes" id="UP001499979">
    <property type="component" value="Unassembled WGS sequence"/>
</dbReference>